<dbReference type="InterPro" id="IPR011623">
    <property type="entry name" value="7TMR_DISM_rcpt_extracell_dom1"/>
</dbReference>
<proteinExistence type="predicted"/>
<dbReference type="NCBIfam" id="TIGR00254">
    <property type="entry name" value="GGDEF"/>
    <property type="match status" value="1"/>
</dbReference>
<dbReference type="KEGG" id="rfr:Rfer_3471"/>
<keyword evidence="5" id="KW-1185">Reference proteome</keyword>
<dbReference type="SUPFAM" id="SSF55073">
    <property type="entry name" value="Nucleotide cyclase"/>
    <property type="match status" value="1"/>
</dbReference>
<dbReference type="Proteomes" id="UP000008332">
    <property type="component" value="Chromosome"/>
</dbReference>
<dbReference type="HOGENOM" id="CLU_000445_105_4_4"/>
<dbReference type="PANTHER" id="PTHR46663">
    <property type="entry name" value="DIGUANYLATE CYCLASE DGCT-RELATED"/>
    <property type="match status" value="1"/>
</dbReference>
<feature type="region of interest" description="Disordered" evidence="1">
    <location>
        <begin position="587"/>
        <end position="618"/>
    </location>
</feature>
<feature type="transmembrane region" description="Helical" evidence="2">
    <location>
        <begin position="327"/>
        <end position="347"/>
    </location>
</feature>
<dbReference type="STRING" id="338969.Rfer_3471"/>
<evidence type="ECO:0000256" key="1">
    <source>
        <dbReference type="SAM" id="MobiDB-lite"/>
    </source>
</evidence>
<dbReference type="eggNOG" id="COG2199">
    <property type="taxonomic scope" value="Bacteria"/>
</dbReference>
<reference evidence="5" key="1">
    <citation type="submission" date="2006-02" db="EMBL/GenBank/DDBJ databases">
        <title>Complete sequence of chromosome of Rhodoferax ferrireducens DSM 15236.</title>
        <authorList>
            <person name="Copeland A."/>
            <person name="Lucas S."/>
            <person name="Lapidus A."/>
            <person name="Barry K."/>
            <person name="Detter J.C."/>
            <person name="Glavina del Rio T."/>
            <person name="Hammon N."/>
            <person name="Israni S."/>
            <person name="Pitluck S."/>
            <person name="Brettin T."/>
            <person name="Bruce D."/>
            <person name="Han C."/>
            <person name="Tapia R."/>
            <person name="Gilna P."/>
            <person name="Kiss H."/>
            <person name="Schmutz J."/>
            <person name="Larimer F."/>
            <person name="Land M."/>
            <person name="Kyrpides N."/>
            <person name="Ivanova N."/>
            <person name="Richardson P."/>
        </authorList>
    </citation>
    <scope>NUCLEOTIDE SEQUENCE [LARGE SCALE GENOMIC DNA]</scope>
    <source>
        <strain evidence="5">ATCC BAA-621 / DSM 15236 / T118</strain>
    </source>
</reference>
<dbReference type="Pfam" id="PF00990">
    <property type="entry name" value="GGDEF"/>
    <property type="match status" value="1"/>
</dbReference>
<dbReference type="InterPro" id="IPR029787">
    <property type="entry name" value="Nucleotide_cyclase"/>
</dbReference>
<dbReference type="PANTHER" id="PTHR46663:SF2">
    <property type="entry name" value="GGDEF DOMAIN-CONTAINING PROTEIN"/>
    <property type="match status" value="1"/>
</dbReference>
<dbReference type="PROSITE" id="PS50887">
    <property type="entry name" value="GGDEF"/>
    <property type="match status" value="1"/>
</dbReference>
<accession>Q21SS5</accession>
<dbReference type="Gene3D" id="2.60.40.2380">
    <property type="match status" value="1"/>
</dbReference>
<feature type="compositionally biased region" description="Basic and acidic residues" evidence="1">
    <location>
        <begin position="587"/>
        <end position="596"/>
    </location>
</feature>
<dbReference type="CDD" id="cd01949">
    <property type="entry name" value="GGDEF"/>
    <property type="match status" value="1"/>
</dbReference>
<dbReference type="FunFam" id="3.30.70.270:FF:000001">
    <property type="entry name" value="Diguanylate cyclase domain protein"/>
    <property type="match status" value="1"/>
</dbReference>
<protein>
    <submittedName>
        <fullName evidence="4">Diguanylate cyclase</fullName>
    </submittedName>
</protein>
<feature type="transmembrane region" description="Helical" evidence="2">
    <location>
        <begin position="269"/>
        <end position="289"/>
    </location>
</feature>
<dbReference type="OrthoDB" id="5289013at2"/>
<dbReference type="GO" id="GO:0003824">
    <property type="term" value="F:catalytic activity"/>
    <property type="evidence" value="ECO:0007669"/>
    <property type="project" value="UniProtKB-ARBA"/>
</dbReference>
<dbReference type="InterPro" id="IPR011622">
    <property type="entry name" value="7TMR_DISM_rcpt_extracell_dom2"/>
</dbReference>
<dbReference type="InterPro" id="IPR000160">
    <property type="entry name" value="GGDEF_dom"/>
</dbReference>
<keyword evidence="2" id="KW-1133">Transmembrane helix</keyword>
<feature type="transmembrane region" description="Helical" evidence="2">
    <location>
        <begin position="359"/>
        <end position="378"/>
    </location>
</feature>
<evidence type="ECO:0000259" key="3">
    <source>
        <dbReference type="PROSITE" id="PS50887"/>
    </source>
</evidence>
<evidence type="ECO:0000313" key="4">
    <source>
        <dbReference type="EMBL" id="ABD71178.1"/>
    </source>
</evidence>
<dbReference type="InterPro" id="IPR052163">
    <property type="entry name" value="DGC-Regulatory_Protein"/>
</dbReference>
<dbReference type="SMART" id="SM00267">
    <property type="entry name" value="GGDEF"/>
    <property type="match status" value="1"/>
</dbReference>
<dbReference type="Pfam" id="PF07695">
    <property type="entry name" value="7TMR-DISM_7TM"/>
    <property type="match status" value="1"/>
</dbReference>
<keyword evidence="2" id="KW-0812">Transmembrane</keyword>
<dbReference type="Gene3D" id="3.30.70.270">
    <property type="match status" value="1"/>
</dbReference>
<name>Q21SS5_ALBFT</name>
<dbReference type="EMBL" id="CP000267">
    <property type="protein sequence ID" value="ABD71178.1"/>
    <property type="molecule type" value="Genomic_DNA"/>
</dbReference>
<sequence>MCQPLRKRPAPSFGLCLSATRCTLMRCMLVFCAIFGLSTSVAALSAPAPILLDESNPLVQAWPAVTLLSDPQKKLGIKEVMEARDRFTTPETAYGTLGLRKDAVWLLVPISVSSQSNGLWVLDIDYPVLNRIDVYLTHDKTLMEQARLGSLQPQDQRPIRSRSHSFGLKLKAGANYDLYLRIESKGALILPITLSKPSEFHANALGEQMLQGLLTGLALCLLVYSLAQWLTLGEPLYVKYAILIFGSLLFSMLQFGVGAQYVWRGNTWMELHTAGLASLIAATGSFLFIEQALEGPDVHPWISRLMKAGAGFTVFFALCFSFDLIDIYIVTAVISTLGLAPALLGLPGAISRARRGDSVGIYFLLAWAAYFVTTAVMVEVIKGRVGVNFWTLHSFQFGATFDMLVFMRVLGLRTKALHKAVEHARRERDSLHSLAHTDPLTGLPNRRSLNASMADAINHAGPENVVAVYMMDLDGFKQINDQYGHDVGDELLIAVAARLRANVRHSDLIARLGGDEFVVISSGLHSVQQARDRADKLLEAFNDPFALSEKICRIGLTIGYALAPQDGSDAISLFKRADAAMYAGKNDGKHCARRGDGTVPASSHTDWQPLDGSKVTEF</sequence>
<keyword evidence="2" id="KW-0472">Membrane</keyword>
<organism evidence="4 5">
    <name type="scientific">Albidiferax ferrireducens (strain ATCC BAA-621 / DSM 15236 / T118)</name>
    <name type="common">Rhodoferax ferrireducens</name>
    <dbReference type="NCBI Taxonomy" id="338969"/>
    <lineage>
        <taxon>Bacteria</taxon>
        <taxon>Pseudomonadati</taxon>
        <taxon>Pseudomonadota</taxon>
        <taxon>Betaproteobacteria</taxon>
        <taxon>Burkholderiales</taxon>
        <taxon>Comamonadaceae</taxon>
        <taxon>Rhodoferax</taxon>
    </lineage>
</organism>
<feature type="transmembrane region" description="Helical" evidence="2">
    <location>
        <begin position="242"/>
        <end position="263"/>
    </location>
</feature>
<dbReference type="Pfam" id="PF07696">
    <property type="entry name" value="7TMR-DISMED2"/>
    <property type="match status" value="1"/>
</dbReference>
<feature type="transmembrane region" description="Helical" evidence="2">
    <location>
        <begin position="209"/>
        <end position="230"/>
    </location>
</feature>
<evidence type="ECO:0000313" key="5">
    <source>
        <dbReference type="Proteomes" id="UP000008332"/>
    </source>
</evidence>
<gene>
    <name evidence="4" type="ordered locus">Rfer_3471</name>
</gene>
<feature type="domain" description="GGDEF" evidence="3">
    <location>
        <begin position="464"/>
        <end position="597"/>
    </location>
</feature>
<dbReference type="AlphaFoldDB" id="Q21SS5"/>
<evidence type="ECO:0000256" key="2">
    <source>
        <dbReference type="SAM" id="Phobius"/>
    </source>
</evidence>
<dbReference type="InterPro" id="IPR043128">
    <property type="entry name" value="Rev_trsase/Diguanyl_cyclase"/>
</dbReference>